<dbReference type="CDD" id="cd01948">
    <property type="entry name" value="EAL"/>
    <property type="match status" value="1"/>
</dbReference>
<protein>
    <submittedName>
        <fullName evidence="3">EAL domain-containing protein</fullName>
    </submittedName>
</protein>
<dbReference type="InterPro" id="IPR000160">
    <property type="entry name" value="GGDEF_dom"/>
</dbReference>
<name>A0ABX0V5A1_9HYPH</name>
<feature type="domain" description="GGDEF" evidence="2">
    <location>
        <begin position="109"/>
        <end position="242"/>
    </location>
</feature>
<organism evidence="3 4">
    <name type="scientific">Microvirga terricola</name>
    <dbReference type="NCBI Taxonomy" id="2719797"/>
    <lineage>
        <taxon>Bacteria</taxon>
        <taxon>Pseudomonadati</taxon>
        <taxon>Pseudomonadota</taxon>
        <taxon>Alphaproteobacteria</taxon>
        <taxon>Hyphomicrobiales</taxon>
        <taxon>Methylobacteriaceae</taxon>
        <taxon>Microvirga</taxon>
    </lineage>
</organism>
<evidence type="ECO:0000313" key="3">
    <source>
        <dbReference type="EMBL" id="NIX75017.1"/>
    </source>
</evidence>
<dbReference type="EMBL" id="JAATJS010000001">
    <property type="protein sequence ID" value="NIX75017.1"/>
    <property type="molecule type" value="Genomic_DNA"/>
</dbReference>
<dbReference type="SMART" id="SM00052">
    <property type="entry name" value="EAL"/>
    <property type="match status" value="1"/>
</dbReference>
<dbReference type="Gene3D" id="3.30.70.270">
    <property type="match status" value="1"/>
</dbReference>
<sequence>MTFMLLSRDDILAAYASPGREALQLFANHSGFAISSSTDRVDLSHLEGAQHERGDSAELFEAIQDIMARRGKAGPIWEATHDPLTGLPNRSHFHGLLENSLVEARQKARKVAFILMDLDHFRDLNNTLGHQVGDAILVEIGRRIQSLASKIGEVSRVGGDEFALILKNISSNEDFKPMIGKLLEAITSLVAEGAPNIRLSASLGVALFPDHGSDFSELLQNADIALYRAKIEGRGQAQVFAPQMRAAMTERLQEMSTVRSLLETGNVRPYYQPQIQLTDRRCHGFEALARWIMPDGELRSPAHFPAALSDPETAVLLGEHMLLNISDDLRQWQSANMPPFKVSINVTAPELKRGDYPKRVADLFASKGIPLSRLTVEVTESVLLDDKASQIAQALSDLRSRGVSISLDDFGTGFASLTHLKSYAIDEIKIDRSFIAGLNSNSDDQAIVRATLVLARSLKIKTVAEGLESEAQLRFLRTLGCDYGQGFFFSPAVPASQVERYFWATPERGRRYRIYQPISIDDLIRRGARAFAMVGVAR</sequence>
<dbReference type="SUPFAM" id="SSF55073">
    <property type="entry name" value="Nucleotide cyclase"/>
    <property type="match status" value="1"/>
</dbReference>
<dbReference type="Pfam" id="PF00563">
    <property type="entry name" value="EAL"/>
    <property type="match status" value="1"/>
</dbReference>
<comment type="caution">
    <text evidence="3">The sequence shown here is derived from an EMBL/GenBank/DDBJ whole genome shotgun (WGS) entry which is preliminary data.</text>
</comment>
<dbReference type="PROSITE" id="PS50883">
    <property type="entry name" value="EAL"/>
    <property type="match status" value="1"/>
</dbReference>
<dbReference type="InterPro" id="IPR035919">
    <property type="entry name" value="EAL_sf"/>
</dbReference>
<reference evidence="3 4" key="1">
    <citation type="submission" date="2020-03" db="EMBL/GenBank/DDBJ databases">
        <title>The genome sequence of Microvirga sp. c23x22.</title>
        <authorList>
            <person name="Zhang X."/>
        </authorList>
    </citation>
    <scope>NUCLEOTIDE SEQUENCE [LARGE SCALE GENOMIC DNA]</scope>
    <source>
        <strain evidence="4">c23x22</strain>
    </source>
</reference>
<dbReference type="InterPro" id="IPR029787">
    <property type="entry name" value="Nucleotide_cyclase"/>
</dbReference>
<evidence type="ECO:0000259" key="1">
    <source>
        <dbReference type="PROSITE" id="PS50883"/>
    </source>
</evidence>
<dbReference type="InterPro" id="IPR043128">
    <property type="entry name" value="Rev_trsase/Diguanyl_cyclase"/>
</dbReference>
<evidence type="ECO:0000259" key="2">
    <source>
        <dbReference type="PROSITE" id="PS50887"/>
    </source>
</evidence>
<dbReference type="SMART" id="SM00267">
    <property type="entry name" value="GGDEF"/>
    <property type="match status" value="1"/>
</dbReference>
<accession>A0ABX0V5A1</accession>
<evidence type="ECO:0000313" key="4">
    <source>
        <dbReference type="Proteomes" id="UP000707352"/>
    </source>
</evidence>
<dbReference type="PANTHER" id="PTHR44757:SF2">
    <property type="entry name" value="BIOFILM ARCHITECTURE MAINTENANCE PROTEIN MBAA"/>
    <property type="match status" value="1"/>
</dbReference>
<dbReference type="Proteomes" id="UP000707352">
    <property type="component" value="Unassembled WGS sequence"/>
</dbReference>
<dbReference type="PROSITE" id="PS50887">
    <property type="entry name" value="GGDEF"/>
    <property type="match status" value="1"/>
</dbReference>
<gene>
    <name evidence="3" type="ORF">HB375_00125</name>
</gene>
<feature type="domain" description="EAL" evidence="1">
    <location>
        <begin position="251"/>
        <end position="506"/>
    </location>
</feature>
<dbReference type="InterPro" id="IPR001633">
    <property type="entry name" value="EAL_dom"/>
</dbReference>
<dbReference type="PANTHER" id="PTHR44757">
    <property type="entry name" value="DIGUANYLATE CYCLASE DGCP"/>
    <property type="match status" value="1"/>
</dbReference>
<dbReference type="SUPFAM" id="SSF141868">
    <property type="entry name" value="EAL domain-like"/>
    <property type="match status" value="1"/>
</dbReference>
<dbReference type="NCBIfam" id="TIGR00254">
    <property type="entry name" value="GGDEF"/>
    <property type="match status" value="1"/>
</dbReference>
<dbReference type="Gene3D" id="3.20.20.450">
    <property type="entry name" value="EAL domain"/>
    <property type="match status" value="1"/>
</dbReference>
<dbReference type="InterPro" id="IPR052155">
    <property type="entry name" value="Biofilm_reg_signaling"/>
</dbReference>
<dbReference type="CDD" id="cd01949">
    <property type="entry name" value="GGDEF"/>
    <property type="match status" value="1"/>
</dbReference>
<dbReference type="Pfam" id="PF00990">
    <property type="entry name" value="GGDEF"/>
    <property type="match status" value="1"/>
</dbReference>
<proteinExistence type="predicted"/>
<keyword evidence="4" id="KW-1185">Reference proteome</keyword>